<dbReference type="Proteomes" id="UP000826212">
    <property type="component" value="Chromosome"/>
</dbReference>
<accession>A0AC61NKY8</accession>
<reference evidence="1" key="1">
    <citation type="submission" date="2021-08" db="EMBL/GenBank/DDBJ databases">
        <title>Novel anaerobic bacterium isolated from sea squirt in East Sea, Republic of Korea.</title>
        <authorList>
            <person name="Nguyen T.H."/>
            <person name="Li Z."/>
            <person name="Lee Y.-J."/>
            <person name="Ko J."/>
            <person name="Kim S.-G."/>
        </authorList>
    </citation>
    <scope>NUCLEOTIDE SEQUENCE</scope>
    <source>
        <strain evidence="1">KCTC 25031</strain>
    </source>
</reference>
<dbReference type="EMBL" id="CP081303">
    <property type="protein sequence ID" value="QZE12707.1"/>
    <property type="molecule type" value="Genomic_DNA"/>
</dbReference>
<keyword evidence="2" id="KW-1185">Reference proteome</keyword>
<proteinExistence type="predicted"/>
<protein>
    <submittedName>
        <fullName evidence="1">Flavodoxin</fullName>
    </submittedName>
</protein>
<organism evidence="1 2">
    <name type="scientific">Halosquirtibacter laminarini</name>
    <dbReference type="NCBI Taxonomy" id="3374600"/>
    <lineage>
        <taxon>Bacteria</taxon>
        <taxon>Pseudomonadati</taxon>
        <taxon>Bacteroidota</taxon>
        <taxon>Bacteroidia</taxon>
        <taxon>Marinilabiliales</taxon>
        <taxon>Prolixibacteraceae</taxon>
        <taxon>Halosquirtibacter</taxon>
    </lineage>
</organism>
<sequence length="174" mass="19335">MNKIALVYGPQGGATEKVANIIAQKIGSKKIDIIPVKEATQQKLSSYQNMICGTATIGDDTWDQNFKKDDWSNFFPILHEMDLSHQTIACFGLGDHITYAAHFVDGLGKLVHKLEEQGASCIGGVDMSGYEFTHSEAIKGKTFVGLPLDEDFEAEKTDERIENWLKLILPIFNK</sequence>
<evidence type="ECO:0000313" key="1">
    <source>
        <dbReference type="EMBL" id="QZE12707.1"/>
    </source>
</evidence>
<evidence type="ECO:0000313" key="2">
    <source>
        <dbReference type="Proteomes" id="UP000826212"/>
    </source>
</evidence>
<name>A0AC61NKY8_9BACT</name>
<gene>
    <name evidence="1" type="ORF">K4L44_08900</name>
</gene>